<keyword evidence="1" id="KW-0472">Membrane</keyword>
<keyword evidence="1" id="KW-0812">Transmembrane</keyword>
<sequence>MPPVYLLVSGLGFLCAYSVLPLLTAYCAASYGRSYWLWFALGWLFPIVSFLLLFAMIARRHLNQGERLLDEAKEILAAAEAAEVRQ</sequence>
<dbReference type="EMBL" id="CP094669">
    <property type="protein sequence ID" value="UOG73024.1"/>
    <property type="molecule type" value="Genomic_DNA"/>
</dbReference>
<proteinExistence type="predicted"/>
<feature type="transmembrane region" description="Helical" evidence="1">
    <location>
        <begin position="35"/>
        <end position="58"/>
    </location>
</feature>
<organism evidence="2 3">
    <name type="scientific">Hymenobacter tibetensis</name>
    <dbReference type="NCBI Taxonomy" id="497967"/>
    <lineage>
        <taxon>Bacteria</taxon>
        <taxon>Pseudomonadati</taxon>
        <taxon>Bacteroidota</taxon>
        <taxon>Cytophagia</taxon>
        <taxon>Cytophagales</taxon>
        <taxon>Hymenobacteraceae</taxon>
        <taxon>Hymenobacter</taxon>
    </lineage>
</organism>
<reference evidence="2 3" key="1">
    <citation type="submission" date="2022-03" db="EMBL/GenBank/DDBJ databases">
        <title>Hymenobactersp. isolated from the air.</title>
        <authorList>
            <person name="Won M."/>
            <person name="Kwon S.-W."/>
        </authorList>
    </citation>
    <scope>NUCLEOTIDE SEQUENCE [LARGE SCALE GENOMIC DNA]</scope>
    <source>
        <strain evidence="2 3">KACC 21982</strain>
    </source>
</reference>
<dbReference type="Proteomes" id="UP000831113">
    <property type="component" value="Chromosome"/>
</dbReference>
<evidence type="ECO:0000313" key="3">
    <source>
        <dbReference type="Proteomes" id="UP000831113"/>
    </source>
</evidence>
<protein>
    <submittedName>
        <fullName evidence="2">Uncharacterized protein</fullName>
    </submittedName>
</protein>
<keyword evidence="3" id="KW-1185">Reference proteome</keyword>
<keyword evidence="1" id="KW-1133">Transmembrane helix</keyword>
<dbReference type="RefSeq" id="WP_243794747.1">
    <property type="nucleotide sequence ID" value="NZ_CP094669.1"/>
</dbReference>
<accession>A0ABY4CRY7</accession>
<name>A0ABY4CRY7_9BACT</name>
<evidence type="ECO:0000313" key="2">
    <source>
        <dbReference type="EMBL" id="UOG73024.1"/>
    </source>
</evidence>
<gene>
    <name evidence="2" type="ORF">MTX78_12905</name>
</gene>
<evidence type="ECO:0000256" key="1">
    <source>
        <dbReference type="SAM" id="Phobius"/>
    </source>
</evidence>